<dbReference type="EMBL" id="CM020618">
    <property type="protein sequence ID" value="KAK1860597.1"/>
    <property type="molecule type" value="Genomic_DNA"/>
</dbReference>
<reference evidence="1" key="1">
    <citation type="submission" date="2019-11" db="EMBL/GenBank/DDBJ databases">
        <title>Nori genome reveals adaptations in red seaweeds to the harsh intertidal environment.</title>
        <authorList>
            <person name="Wang D."/>
            <person name="Mao Y."/>
        </authorList>
    </citation>
    <scope>NUCLEOTIDE SEQUENCE</scope>
    <source>
        <tissue evidence="1">Gametophyte</tissue>
    </source>
</reference>
<name>A0ACC3BRS4_PYRYE</name>
<proteinExistence type="predicted"/>
<gene>
    <name evidence="1" type="ORF">I4F81_003186</name>
</gene>
<protein>
    <submittedName>
        <fullName evidence="1">Uncharacterized protein</fullName>
    </submittedName>
</protein>
<comment type="caution">
    <text evidence="1">The sequence shown here is derived from an EMBL/GenBank/DDBJ whole genome shotgun (WGS) entry which is preliminary data.</text>
</comment>
<sequence>MWLHLRAWVDMSAGVEVQLRTMTGAAAATAAAGDEWHPWLRCAAEGGDAPSLAPSRALYDGVPLELRQPGSAAALVAAATDMVNREREDAQQGR</sequence>
<evidence type="ECO:0000313" key="1">
    <source>
        <dbReference type="EMBL" id="KAK1860597.1"/>
    </source>
</evidence>
<organism evidence="1 2">
    <name type="scientific">Pyropia yezoensis</name>
    <name type="common">Susabi-nori</name>
    <name type="synonym">Porphyra yezoensis</name>
    <dbReference type="NCBI Taxonomy" id="2788"/>
    <lineage>
        <taxon>Eukaryota</taxon>
        <taxon>Rhodophyta</taxon>
        <taxon>Bangiophyceae</taxon>
        <taxon>Bangiales</taxon>
        <taxon>Bangiaceae</taxon>
        <taxon>Pyropia</taxon>
    </lineage>
</organism>
<accession>A0ACC3BRS4</accession>
<keyword evidence="2" id="KW-1185">Reference proteome</keyword>
<evidence type="ECO:0000313" key="2">
    <source>
        <dbReference type="Proteomes" id="UP000798662"/>
    </source>
</evidence>
<dbReference type="Proteomes" id="UP000798662">
    <property type="component" value="Chromosome 1"/>
</dbReference>